<name>A0AAV0WF15_9HEMI</name>
<protein>
    <recommendedName>
        <fullName evidence="3">GIY-YIG homing endonuclease</fullName>
    </recommendedName>
</protein>
<reference evidence="1 2" key="1">
    <citation type="submission" date="2023-01" db="EMBL/GenBank/DDBJ databases">
        <authorList>
            <person name="Whitehead M."/>
        </authorList>
    </citation>
    <scope>NUCLEOTIDE SEQUENCE [LARGE SCALE GENOMIC DNA]</scope>
</reference>
<comment type="caution">
    <text evidence="1">The sequence shown here is derived from an EMBL/GenBank/DDBJ whole genome shotgun (WGS) entry which is preliminary data.</text>
</comment>
<dbReference type="EMBL" id="CARXXK010000002">
    <property type="protein sequence ID" value="CAI6354615.1"/>
    <property type="molecule type" value="Genomic_DNA"/>
</dbReference>
<evidence type="ECO:0000313" key="2">
    <source>
        <dbReference type="Proteomes" id="UP001160148"/>
    </source>
</evidence>
<dbReference type="Proteomes" id="UP001160148">
    <property type="component" value="Unassembled WGS sequence"/>
</dbReference>
<sequence length="176" mass="20123">MCEDYDKVLENKISGYCNSLNKKWTSSKRTLNVFRKYNGKWLNFNFNIGLPPRELHCNLSTSEMSLPSTSTVNGVRPIKPFIQSSDKTKRRKIKSILNENSKDKIIFATKTILYSDGNRAAADLLKQSTKYSPQRALKIKHTYNNRLSVVKPYTADEALALIIDAKLTKFSYSTQC</sequence>
<dbReference type="AlphaFoldDB" id="A0AAV0WF15"/>
<proteinExistence type="predicted"/>
<evidence type="ECO:0000313" key="1">
    <source>
        <dbReference type="EMBL" id="CAI6354615.1"/>
    </source>
</evidence>
<keyword evidence="2" id="KW-1185">Reference proteome</keyword>
<organism evidence="1 2">
    <name type="scientific">Macrosiphum euphorbiae</name>
    <name type="common">potato aphid</name>
    <dbReference type="NCBI Taxonomy" id="13131"/>
    <lineage>
        <taxon>Eukaryota</taxon>
        <taxon>Metazoa</taxon>
        <taxon>Ecdysozoa</taxon>
        <taxon>Arthropoda</taxon>
        <taxon>Hexapoda</taxon>
        <taxon>Insecta</taxon>
        <taxon>Pterygota</taxon>
        <taxon>Neoptera</taxon>
        <taxon>Paraneoptera</taxon>
        <taxon>Hemiptera</taxon>
        <taxon>Sternorrhyncha</taxon>
        <taxon>Aphidomorpha</taxon>
        <taxon>Aphidoidea</taxon>
        <taxon>Aphididae</taxon>
        <taxon>Macrosiphini</taxon>
        <taxon>Macrosiphum</taxon>
    </lineage>
</organism>
<gene>
    <name evidence="1" type="ORF">MEUPH1_LOCUS10586</name>
</gene>
<accession>A0AAV0WF15</accession>
<evidence type="ECO:0008006" key="3">
    <source>
        <dbReference type="Google" id="ProtNLM"/>
    </source>
</evidence>